<organism evidence="1 2">
    <name type="scientific">Parasutterella excrementihominis</name>
    <dbReference type="NCBI Taxonomy" id="487175"/>
    <lineage>
        <taxon>Bacteria</taxon>
        <taxon>Pseudomonadati</taxon>
        <taxon>Pseudomonadota</taxon>
        <taxon>Betaproteobacteria</taxon>
        <taxon>Burkholderiales</taxon>
        <taxon>Sutterellaceae</taxon>
        <taxon>Parasutterella</taxon>
    </lineage>
</organism>
<dbReference type="RefSeq" id="WP_155165725.1">
    <property type="nucleotide sequence ID" value="NZ_CAJUON010000012.1"/>
</dbReference>
<sequence length="275" mass="30435">MNSFATILKLDFNATFRSRWFWVYAVLVIASMGGIFATGISDSRVAGFTGLTRPLLIFIQGCNLVLPIFVLVSTVRTLVKEKESNIFEYELSFPISLGEYYFSKFLSRIVILCSPLLTAMVLSAVFCSVLGGSIPINIILLYSGLLLASTFFYVSLSFFISSLVRTQEVGLGVSLFIWLLLVALLDVALLGLLIKALVPEETIYTLVLLNPVQLFKIAAICLFDPVLSVIGPASYFILDLFGTSTFLSYTFLYLFGLGTVFLLVGFVFFSKRDLL</sequence>
<evidence type="ECO:0000313" key="1">
    <source>
        <dbReference type="EMBL" id="MTU42913.1"/>
    </source>
</evidence>
<proteinExistence type="predicted"/>
<dbReference type="EMBL" id="WNCL01000010">
    <property type="protein sequence ID" value="MTU42913.1"/>
    <property type="molecule type" value="Genomic_DNA"/>
</dbReference>
<dbReference type="Pfam" id="PF12679">
    <property type="entry name" value="ABC2_membrane_2"/>
    <property type="match status" value="1"/>
</dbReference>
<dbReference type="Proteomes" id="UP000462362">
    <property type="component" value="Unassembled WGS sequence"/>
</dbReference>
<gene>
    <name evidence="1" type="ORF">GMD42_04630</name>
</gene>
<dbReference type="GO" id="GO:0005886">
    <property type="term" value="C:plasma membrane"/>
    <property type="evidence" value="ECO:0007669"/>
    <property type="project" value="UniProtKB-SubCell"/>
</dbReference>
<name>A0A6I3S0F0_9BURK</name>
<accession>A0A6I3S0F0</accession>
<protein>
    <submittedName>
        <fullName evidence="1">ABC transporter permease subunit</fullName>
    </submittedName>
</protein>
<evidence type="ECO:0000313" key="2">
    <source>
        <dbReference type="Proteomes" id="UP000462362"/>
    </source>
</evidence>
<comment type="caution">
    <text evidence="1">The sequence shown here is derived from an EMBL/GenBank/DDBJ whole genome shotgun (WGS) entry which is preliminary data.</text>
</comment>
<dbReference type="AlphaFoldDB" id="A0A6I3S0F0"/>
<dbReference type="GO" id="GO:0140359">
    <property type="term" value="F:ABC-type transporter activity"/>
    <property type="evidence" value="ECO:0007669"/>
    <property type="project" value="InterPro"/>
</dbReference>
<reference evidence="1 2" key="1">
    <citation type="journal article" date="2019" name="Nat. Med.">
        <title>A library of human gut bacterial isolates paired with longitudinal multiomics data enables mechanistic microbiome research.</title>
        <authorList>
            <person name="Poyet M."/>
            <person name="Groussin M."/>
            <person name="Gibbons S.M."/>
            <person name="Avila-Pacheco J."/>
            <person name="Jiang X."/>
            <person name="Kearney S.M."/>
            <person name="Perrotta A.R."/>
            <person name="Berdy B."/>
            <person name="Zhao S."/>
            <person name="Lieberman T.D."/>
            <person name="Swanson P.K."/>
            <person name="Smith M."/>
            <person name="Roesemann S."/>
            <person name="Alexander J.E."/>
            <person name="Rich S.A."/>
            <person name="Livny J."/>
            <person name="Vlamakis H."/>
            <person name="Clish C."/>
            <person name="Bullock K."/>
            <person name="Deik A."/>
            <person name="Scott J."/>
            <person name="Pierce K.A."/>
            <person name="Xavier R.J."/>
            <person name="Alm E.J."/>
        </authorList>
    </citation>
    <scope>NUCLEOTIDE SEQUENCE [LARGE SCALE GENOMIC DNA]</scope>
    <source>
        <strain evidence="1 2">BIOML-A2</strain>
    </source>
</reference>